<organism evidence="2 3">
    <name type="scientific">Paenirhodobacter populi</name>
    <dbReference type="NCBI Taxonomy" id="2306993"/>
    <lineage>
        <taxon>Bacteria</taxon>
        <taxon>Pseudomonadati</taxon>
        <taxon>Pseudomonadota</taxon>
        <taxon>Alphaproteobacteria</taxon>
        <taxon>Rhodobacterales</taxon>
        <taxon>Rhodobacter group</taxon>
        <taxon>Paenirhodobacter</taxon>
    </lineage>
</organism>
<accession>A0A443KCP0</accession>
<keyword evidence="1" id="KW-0472">Membrane</keyword>
<proteinExistence type="predicted"/>
<name>A0A443KCP0_9RHOB</name>
<keyword evidence="1" id="KW-1133">Transmembrane helix</keyword>
<dbReference type="AlphaFoldDB" id="A0A443KCP0"/>
<evidence type="ECO:0000313" key="3">
    <source>
        <dbReference type="Proteomes" id="UP000284451"/>
    </source>
</evidence>
<dbReference type="Proteomes" id="UP000284451">
    <property type="component" value="Unassembled WGS sequence"/>
</dbReference>
<dbReference type="RefSeq" id="WP_128232736.1">
    <property type="nucleotide sequence ID" value="NZ_SAUY01000015.1"/>
</dbReference>
<reference evidence="2 3" key="2">
    <citation type="submission" date="2019-01" db="EMBL/GenBank/DDBJ databases">
        <authorList>
            <person name="Li Y."/>
        </authorList>
    </citation>
    <scope>NUCLEOTIDE SEQUENCE [LARGE SCALE GENOMIC DNA]</scope>
    <source>
        <strain evidence="2 3">07D10-4-3</strain>
    </source>
</reference>
<gene>
    <name evidence="2" type="ORF">D2T29_12730</name>
</gene>
<protein>
    <submittedName>
        <fullName evidence="2">Uncharacterized protein</fullName>
    </submittedName>
</protein>
<feature type="transmembrane region" description="Helical" evidence="1">
    <location>
        <begin position="74"/>
        <end position="94"/>
    </location>
</feature>
<sequence length="160" mass="17172">MKKFNMQTLNIESEGLGRDFIFCVSAISAATAVAAACIAIDRYLGQLALTRGATFIMLMLIIPLGIGIPPRVSMVPRIFVGLFLVATAFVLVLVHNEIMREIVVAHGWTSEGCAQRGGEMSVIGSTFGINTVCLLPNGSTFVVYQLPPVSQVTIILGTWL</sequence>
<dbReference type="EMBL" id="SAUY01000015">
    <property type="protein sequence ID" value="RWR30530.1"/>
    <property type="molecule type" value="Genomic_DNA"/>
</dbReference>
<feature type="transmembrane region" description="Helical" evidence="1">
    <location>
        <begin position="47"/>
        <end position="68"/>
    </location>
</feature>
<feature type="transmembrane region" description="Helical" evidence="1">
    <location>
        <begin position="20"/>
        <end position="40"/>
    </location>
</feature>
<evidence type="ECO:0000313" key="2">
    <source>
        <dbReference type="EMBL" id="RWR30530.1"/>
    </source>
</evidence>
<reference evidence="2 3" key="1">
    <citation type="submission" date="2019-01" db="EMBL/GenBank/DDBJ databases">
        <title>Sinorhodobacter populi sp. nov. isolated from the symptomatic bark tissue of Populus euramericana canker.</title>
        <authorList>
            <person name="Xu G."/>
        </authorList>
    </citation>
    <scope>NUCLEOTIDE SEQUENCE [LARGE SCALE GENOMIC DNA]</scope>
    <source>
        <strain evidence="2 3">07D10-4-3</strain>
    </source>
</reference>
<keyword evidence="1" id="KW-0812">Transmembrane</keyword>
<comment type="caution">
    <text evidence="2">The sequence shown here is derived from an EMBL/GenBank/DDBJ whole genome shotgun (WGS) entry which is preliminary data.</text>
</comment>
<evidence type="ECO:0000256" key="1">
    <source>
        <dbReference type="SAM" id="Phobius"/>
    </source>
</evidence>